<dbReference type="GO" id="GO:0032259">
    <property type="term" value="P:methylation"/>
    <property type="evidence" value="ECO:0007669"/>
    <property type="project" value="UniProtKB-KW"/>
</dbReference>
<organism evidence="2 3">
    <name type="scientific">Thermocoleostomius sinensis A174</name>
    <dbReference type="NCBI Taxonomy" id="2016057"/>
    <lineage>
        <taxon>Bacteria</taxon>
        <taxon>Bacillati</taxon>
        <taxon>Cyanobacteriota</taxon>
        <taxon>Cyanophyceae</taxon>
        <taxon>Oculatellales</taxon>
        <taxon>Oculatellaceae</taxon>
        <taxon>Thermocoleostomius</taxon>
    </lineage>
</organism>
<keyword evidence="2" id="KW-0489">Methyltransferase</keyword>
<dbReference type="Proteomes" id="UP001163152">
    <property type="component" value="Chromosome"/>
</dbReference>
<dbReference type="InterPro" id="IPR029063">
    <property type="entry name" value="SAM-dependent_MTases_sf"/>
</dbReference>
<dbReference type="Pfam" id="PF08241">
    <property type="entry name" value="Methyltransf_11"/>
    <property type="match status" value="1"/>
</dbReference>
<proteinExistence type="predicted"/>
<dbReference type="GO" id="GO:0008757">
    <property type="term" value="F:S-adenosylmethionine-dependent methyltransferase activity"/>
    <property type="evidence" value="ECO:0007669"/>
    <property type="project" value="InterPro"/>
</dbReference>
<keyword evidence="3" id="KW-1185">Reference proteome</keyword>
<evidence type="ECO:0000313" key="3">
    <source>
        <dbReference type="Proteomes" id="UP001163152"/>
    </source>
</evidence>
<dbReference type="RefSeq" id="WP_268609490.1">
    <property type="nucleotide sequence ID" value="NZ_CP113797.1"/>
</dbReference>
<dbReference type="AlphaFoldDB" id="A0A9E8ZJL2"/>
<sequence>MKSDSPIEQIKRQMQRQWRQQRMTALLQRMPLHAGVRIIDVGGTPEMWELDLDPTITNLDITLLNLPGMWNDWSPPFRHRYRFVEADACADLPFADRAFDLAFSNSVIEHVGNEQQQAFANTIRRLAPSYWVQTPSRWFPIESHCNLPCWWFYPTSLQQAWIRRWQRQKREFKWQQMSTTRVLSLRQLQSLFPEAQVYTEYVAGFPKSYSLFTVPLDIEKQIEPK</sequence>
<reference evidence="2" key="1">
    <citation type="submission" date="2022-12" db="EMBL/GenBank/DDBJ databases">
        <title>Polyphasic identification of a Novel Hot-Spring Cyanobacterium Ocullathermofonsia sinensis gen nov. sp. nov. and Genomic Insights on its Adaptations to the Thermal Habitat.</title>
        <authorList>
            <person name="Daroch M."/>
            <person name="Tang J."/>
            <person name="Jiang Y."/>
        </authorList>
    </citation>
    <scope>NUCLEOTIDE SEQUENCE</scope>
    <source>
        <strain evidence="2">PKUAC-SCTA174</strain>
    </source>
</reference>
<feature type="domain" description="Methyltransferase type 11" evidence="1">
    <location>
        <begin position="78"/>
        <end position="128"/>
    </location>
</feature>
<gene>
    <name evidence="2" type="ORF">OXH18_21370</name>
</gene>
<name>A0A9E8ZJL2_9CYAN</name>
<dbReference type="EMBL" id="CP113797">
    <property type="protein sequence ID" value="WAL59696.1"/>
    <property type="molecule type" value="Genomic_DNA"/>
</dbReference>
<keyword evidence="2" id="KW-0808">Transferase</keyword>
<accession>A0A9E8ZJL2</accession>
<protein>
    <submittedName>
        <fullName evidence="2">Class I SAM-dependent methyltransferase</fullName>
    </submittedName>
</protein>
<evidence type="ECO:0000313" key="2">
    <source>
        <dbReference type="EMBL" id="WAL59696.1"/>
    </source>
</evidence>
<evidence type="ECO:0000259" key="1">
    <source>
        <dbReference type="Pfam" id="PF08241"/>
    </source>
</evidence>
<dbReference type="SUPFAM" id="SSF53335">
    <property type="entry name" value="S-adenosyl-L-methionine-dependent methyltransferases"/>
    <property type="match status" value="1"/>
</dbReference>
<dbReference type="Gene3D" id="3.40.50.150">
    <property type="entry name" value="Vaccinia Virus protein VP39"/>
    <property type="match status" value="1"/>
</dbReference>
<dbReference type="InterPro" id="IPR013216">
    <property type="entry name" value="Methyltransf_11"/>
</dbReference>
<dbReference type="KEGG" id="tsin:OXH18_21370"/>
<dbReference type="CDD" id="cd02440">
    <property type="entry name" value="AdoMet_MTases"/>
    <property type="match status" value="1"/>
</dbReference>